<dbReference type="Gene3D" id="3.40.50.300">
    <property type="entry name" value="P-loop containing nucleotide triphosphate hydrolases"/>
    <property type="match status" value="1"/>
</dbReference>
<dbReference type="SUPFAM" id="SSF52540">
    <property type="entry name" value="P-loop containing nucleoside triphosphate hydrolases"/>
    <property type="match status" value="1"/>
</dbReference>
<dbReference type="EMBL" id="FOSL01000004">
    <property type="protein sequence ID" value="SFK25735.1"/>
    <property type="molecule type" value="Genomic_DNA"/>
</dbReference>
<dbReference type="PIRSF" id="PIRSF034285">
    <property type="entry name" value="UCP034285"/>
    <property type="match status" value="1"/>
</dbReference>
<evidence type="ECO:0000313" key="2">
    <source>
        <dbReference type="EMBL" id="SFK25735.1"/>
    </source>
</evidence>
<dbReference type="InterPro" id="IPR027417">
    <property type="entry name" value="P-loop_NTPase"/>
</dbReference>
<organism evidence="2 3">
    <name type="scientific">Neomesorhizobium albiziae</name>
    <dbReference type="NCBI Taxonomy" id="335020"/>
    <lineage>
        <taxon>Bacteria</taxon>
        <taxon>Pseudomonadati</taxon>
        <taxon>Pseudomonadota</taxon>
        <taxon>Alphaproteobacteria</taxon>
        <taxon>Hyphomicrobiales</taxon>
        <taxon>Phyllobacteriaceae</taxon>
        <taxon>Neomesorhizobium</taxon>
    </lineage>
</organism>
<dbReference type="AlphaFoldDB" id="A0A1I3Y1P5"/>
<dbReference type="Proteomes" id="UP000323300">
    <property type="component" value="Unassembled WGS sequence"/>
</dbReference>
<dbReference type="InterPro" id="IPR017026">
    <property type="entry name" value="ImuA"/>
</dbReference>
<proteinExistence type="predicted"/>
<protein>
    <submittedName>
        <fullName evidence="2">Protein ImuA</fullName>
    </submittedName>
</protein>
<feature type="region of interest" description="Disordered" evidence="1">
    <location>
        <begin position="306"/>
        <end position="328"/>
    </location>
</feature>
<feature type="compositionally biased region" description="Basic residues" evidence="1">
    <location>
        <begin position="318"/>
        <end position="328"/>
    </location>
</feature>
<evidence type="ECO:0000256" key="1">
    <source>
        <dbReference type="SAM" id="MobiDB-lite"/>
    </source>
</evidence>
<keyword evidence="3" id="KW-1185">Reference proteome</keyword>
<gene>
    <name evidence="2" type="ORF">SAMN04488498_104135</name>
</gene>
<sequence>MASNVVAQAAVFALRRKIAKIEGTLPEKLVAAGVAILHPSGSAWAEAGASGFLHTGVARLDNVLGGGVPAAALTEIHGGEMRDAGAVTGFALALASLSRNREPDREKRFLVLWIGMSQAFAETGFPHAPGLGALTGLAPDEIIIAQAPKLTDALWIAEEAARLRELSAVFLEIHGNPVRLDLTATRRLHRRAQLAGRPVFLLRQAARAEPTAAPLRLVVSPAPATARSTLTGPLADTIGCPAFTVTVSKSRTALPGQFILEWNPHERAFQERQPENSRPVVSAPAVRPDISPAAGAVVAFKSARPAAAVAHQPSRQQHPAHRGARRTG</sequence>
<evidence type="ECO:0000313" key="3">
    <source>
        <dbReference type="Proteomes" id="UP000323300"/>
    </source>
</evidence>
<reference evidence="2 3" key="1">
    <citation type="submission" date="2016-10" db="EMBL/GenBank/DDBJ databases">
        <authorList>
            <person name="Varghese N."/>
            <person name="Submissions S."/>
        </authorList>
    </citation>
    <scope>NUCLEOTIDE SEQUENCE [LARGE SCALE GENOMIC DNA]</scope>
    <source>
        <strain evidence="2 3">DSM 21822</strain>
    </source>
</reference>
<name>A0A1I3Y1P5_9HYPH</name>
<accession>A0A1I3Y1P5</accession>